<dbReference type="AlphaFoldDB" id="A0A133ZPQ2"/>
<dbReference type="Proteomes" id="UP000070394">
    <property type="component" value="Unassembled WGS sequence"/>
</dbReference>
<protein>
    <submittedName>
        <fullName evidence="1">Uncharacterized protein</fullName>
    </submittedName>
</protein>
<proteinExistence type="predicted"/>
<sequence length="329" mass="38354">MEIYNDAKNYNNRMFDFGFNAETAPTKNVLGVIENEKVTVAEYPFNGLGVRKIMKGFDAVDFAIVEELGRSKYLSSIQIYQYIRLRGLYVSRDGIRNRINKFLKYRLIREYVLKNDELTNGLRFYDLDVKVIPIANECKVIFNRGNRIISEYKKQTENLYDTAEGIKRVVVGNMIILGLLMNGVKMKRFGILETMRIKGSTDAKNVIIRTASNVHIDDESHILYEVVRNTPDALDNLADKVSRYYKIVNDKDYKENNYYGYKTVPQLVICGETYEHNLRIDKYLREVGLYSEKDTIMYTEDLLYVQATLKNLYVLDETGNRTWYALPTQ</sequence>
<name>A0A133ZPQ2_9FIRM</name>
<dbReference type="OrthoDB" id="2026008at2"/>
<comment type="caution">
    <text evidence="1">The sequence shown here is derived from an EMBL/GenBank/DDBJ whole genome shotgun (WGS) entry which is preliminary data.</text>
</comment>
<dbReference type="EMBL" id="LSDA01000091">
    <property type="protein sequence ID" value="KXB57413.1"/>
    <property type="molecule type" value="Genomic_DNA"/>
</dbReference>
<organism evidence="1 2">
    <name type="scientific">Lachnoanaerobaculum saburreum</name>
    <dbReference type="NCBI Taxonomy" id="467210"/>
    <lineage>
        <taxon>Bacteria</taxon>
        <taxon>Bacillati</taxon>
        <taxon>Bacillota</taxon>
        <taxon>Clostridia</taxon>
        <taxon>Lachnospirales</taxon>
        <taxon>Lachnospiraceae</taxon>
        <taxon>Lachnoanaerobaculum</taxon>
    </lineage>
</organism>
<gene>
    <name evidence="1" type="ORF">HMPREF1866_01501</name>
</gene>
<dbReference type="RefSeq" id="WP_060931244.1">
    <property type="nucleotide sequence ID" value="NZ_KQ959828.1"/>
</dbReference>
<reference evidence="2" key="1">
    <citation type="submission" date="2016-01" db="EMBL/GenBank/DDBJ databases">
        <authorList>
            <person name="Mitreva M."/>
            <person name="Pepin K.H."/>
            <person name="Mihindukulasuriya K.A."/>
            <person name="Fulton R."/>
            <person name="Fronick C."/>
            <person name="O'Laughlin M."/>
            <person name="Miner T."/>
            <person name="Herter B."/>
            <person name="Rosa B.A."/>
            <person name="Cordes M."/>
            <person name="Tomlinson C."/>
            <person name="Wollam A."/>
            <person name="Palsikar V.B."/>
            <person name="Mardis E.R."/>
            <person name="Wilson R.K."/>
        </authorList>
    </citation>
    <scope>NUCLEOTIDE SEQUENCE [LARGE SCALE GENOMIC DNA]</scope>
    <source>
        <strain evidence="2">DNF00896</strain>
    </source>
</reference>
<evidence type="ECO:0000313" key="1">
    <source>
        <dbReference type="EMBL" id="KXB57413.1"/>
    </source>
</evidence>
<dbReference type="PATRIC" id="fig|467210.3.peg.1485"/>
<dbReference type="STRING" id="467210.HMPREF1866_01501"/>
<accession>A0A133ZPQ2</accession>
<keyword evidence="2" id="KW-1185">Reference proteome</keyword>
<evidence type="ECO:0000313" key="2">
    <source>
        <dbReference type="Proteomes" id="UP000070394"/>
    </source>
</evidence>